<dbReference type="AlphaFoldDB" id="A0A4Y6RB02"/>
<dbReference type="RefSeq" id="WP_141169604.1">
    <property type="nucleotide sequence ID" value="NZ_CP041185.1"/>
</dbReference>
<evidence type="ECO:0000313" key="2">
    <source>
        <dbReference type="EMBL" id="QDG70172.1"/>
    </source>
</evidence>
<dbReference type="EMBL" id="CP041185">
    <property type="protein sequence ID" value="QDG70172.1"/>
    <property type="molecule type" value="Genomic_DNA"/>
</dbReference>
<evidence type="ECO:0000256" key="1">
    <source>
        <dbReference type="SAM" id="Phobius"/>
    </source>
</evidence>
<dbReference type="Proteomes" id="UP000316665">
    <property type="component" value="Chromosome"/>
</dbReference>
<organism evidence="2 3">
    <name type="scientific">Janthinobacterium tructae</name>
    <dbReference type="NCBI Taxonomy" id="2590869"/>
    <lineage>
        <taxon>Bacteria</taxon>
        <taxon>Pseudomonadati</taxon>
        <taxon>Pseudomonadota</taxon>
        <taxon>Betaproteobacteria</taxon>
        <taxon>Burkholderiales</taxon>
        <taxon>Oxalobacteraceae</taxon>
        <taxon>Janthinobacterium</taxon>
    </lineage>
</organism>
<accession>A0A4Y6RB02</accession>
<evidence type="ECO:0000313" key="3">
    <source>
        <dbReference type="Proteomes" id="UP000316665"/>
    </source>
</evidence>
<gene>
    <name evidence="2" type="ORF">FJQ89_06890</name>
</gene>
<feature type="transmembrane region" description="Helical" evidence="1">
    <location>
        <begin position="31"/>
        <end position="51"/>
    </location>
</feature>
<keyword evidence="1" id="KW-0812">Transmembrane</keyword>
<sequence>MQSDSTQSLSRLVKEKLAILRKWYRLKLKNVARNMGFPLFLCALFGAAWYWSHSSSSDREYEQKILHAEKVADPWQRFTQLSDGVDPNAWARVWKSESEANQKWALATYLAIQEAVRAGDPRAIDYLTKGQYRQYASLQELRDELGKR</sequence>
<keyword evidence="3" id="KW-1185">Reference proteome</keyword>
<proteinExistence type="predicted"/>
<protein>
    <submittedName>
        <fullName evidence="2">Uncharacterized protein</fullName>
    </submittedName>
</protein>
<keyword evidence="1" id="KW-0472">Membrane</keyword>
<name>A0A4Y6RB02_9BURK</name>
<dbReference type="KEGG" id="jas:FJQ89_06890"/>
<reference evidence="2 3" key="1">
    <citation type="submission" date="2019-06" db="EMBL/GenBank/DDBJ databases">
        <title>Complete genome sequence of Janthinobacterium sp. SNU WT3 isolated from diseased rainbow trout.</title>
        <authorList>
            <person name="Oh W.T."/>
            <person name="Park S.C."/>
        </authorList>
    </citation>
    <scope>NUCLEOTIDE SEQUENCE [LARGE SCALE GENOMIC DNA]</scope>
    <source>
        <strain evidence="2 3">SNU WT3</strain>
    </source>
</reference>
<keyword evidence="1" id="KW-1133">Transmembrane helix</keyword>